<feature type="region of interest" description="Disordered" evidence="1">
    <location>
        <begin position="48"/>
        <end position="137"/>
    </location>
</feature>
<dbReference type="AlphaFoldDB" id="A0A2I2FEI5"/>
<evidence type="ECO:0000313" key="3">
    <source>
        <dbReference type="Proteomes" id="UP000234585"/>
    </source>
</evidence>
<dbReference type="RefSeq" id="XP_024673048.1">
    <property type="nucleotide sequence ID" value="XM_024816325.1"/>
</dbReference>
<organism evidence="2 3">
    <name type="scientific">Aspergillus candidus</name>
    <dbReference type="NCBI Taxonomy" id="41067"/>
    <lineage>
        <taxon>Eukaryota</taxon>
        <taxon>Fungi</taxon>
        <taxon>Dikarya</taxon>
        <taxon>Ascomycota</taxon>
        <taxon>Pezizomycotina</taxon>
        <taxon>Eurotiomycetes</taxon>
        <taxon>Eurotiomycetidae</taxon>
        <taxon>Eurotiales</taxon>
        <taxon>Aspergillaceae</taxon>
        <taxon>Aspergillus</taxon>
        <taxon>Aspergillus subgen. Circumdati</taxon>
    </lineage>
</organism>
<evidence type="ECO:0000313" key="2">
    <source>
        <dbReference type="EMBL" id="PLB39036.1"/>
    </source>
</evidence>
<protein>
    <submittedName>
        <fullName evidence="2">Uncharacterized protein</fullName>
    </submittedName>
</protein>
<feature type="compositionally biased region" description="Basic and acidic residues" evidence="1">
    <location>
        <begin position="48"/>
        <end position="59"/>
    </location>
</feature>
<sequence length="137" mass="14776">MRWNIDLSAITPGPGGTVMLGEGGIDAAARRYRERIRKQQEEADALAKLKDGEVKKGDDAASEVTLTQEGDADGDGDAKRDDRGGVGTDGSLTLTVLVMTANRRSPSQSPWLKEVLPQLKGPSPYQMHSRSRQTEPS</sequence>
<evidence type="ECO:0000256" key="1">
    <source>
        <dbReference type="SAM" id="MobiDB-lite"/>
    </source>
</evidence>
<dbReference type="GeneID" id="36523485"/>
<dbReference type="OrthoDB" id="4502096at2759"/>
<name>A0A2I2FEI5_ASPCN</name>
<dbReference type="EMBL" id="KZ559132">
    <property type="protein sequence ID" value="PLB39036.1"/>
    <property type="molecule type" value="Genomic_DNA"/>
</dbReference>
<keyword evidence="3" id="KW-1185">Reference proteome</keyword>
<dbReference type="Proteomes" id="UP000234585">
    <property type="component" value="Unassembled WGS sequence"/>
</dbReference>
<gene>
    <name evidence="2" type="ORF">BDW47DRAFT_124957</name>
</gene>
<accession>A0A2I2FEI5</accession>
<proteinExistence type="predicted"/>
<reference evidence="2 3" key="1">
    <citation type="submission" date="2017-12" db="EMBL/GenBank/DDBJ databases">
        <authorList>
            <consortium name="DOE Joint Genome Institute"/>
            <person name="Haridas S."/>
            <person name="Kjaerbolling I."/>
            <person name="Vesth T.C."/>
            <person name="Frisvad J.C."/>
            <person name="Nybo J.L."/>
            <person name="Theobald S."/>
            <person name="Kuo A."/>
            <person name="Bowyer P."/>
            <person name="Matsuda Y."/>
            <person name="Mondo S."/>
            <person name="Lyhne E.K."/>
            <person name="Kogle M.E."/>
            <person name="Clum A."/>
            <person name="Lipzen A."/>
            <person name="Salamov A."/>
            <person name="Ngan C.Y."/>
            <person name="Daum C."/>
            <person name="Chiniquy J."/>
            <person name="Barry K."/>
            <person name="LaButti K."/>
            <person name="Simmons B.A."/>
            <person name="Magnuson J.K."/>
            <person name="Mortensen U.H."/>
            <person name="Larsen T.O."/>
            <person name="Grigoriev I.V."/>
            <person name="Baker S.E."/>
            <person name="Andersen M.R."/>
            <person name="Nordberg H.P."/>
            <person name="Cantor M.N."/>
            <person name="Hua S.X."/>
        </authorList>
    </citation>
    <scope>NUCLEOTIDE SEQUENCE [LARGE SCALE GENOMIC DNA]</scope>
    <source>
        <strain evidence="2 3">CBS 102.13</strain>
    </source>
</reference>